<dbReference type="Gene3D" id="3.40.50.1820">
    <property type="entry name" value="alpha/beta hydrolase"/>
    <property type="match status" value="1"/>
</dbReference>
<comment type="subcellular location">
    <subcellularLocation>
        <location evidence="2 11">Cytoplasm</location>
    </subcellularLocation>
</comment>
<evidence type="ECO:0000256" key="10">
    <source>
        <dbReference type="ARBA" id="ARBA00029605"/>
    </source>
</evidence>
<keyword evidence="8 11" id="KW-0645">Protease</keyword>
<protein>
    <recommendedName>
        <fullName evidence="5 11">Proline iminopeptidase</fullName>
        <shortName evidence="11">PIP</shortName>
        <ecNumber evidence="4 11">3.4.11.5</ecNumber>
    </recommendedName>
    <alternativeName>
        <fullName evidence="10 11">Prolyl aminopeptidase</fullName>
    </alternativeName>
</protein>
<evidence type="ECO:0000313" key="16">
    <source>
        <dbReference type="Proteomes" id="UP000238196"/>
    </source>
</evidence>
<evidence type="ECO:0000256" key="13">
    <source>
        <dbReference type="RuleBase" id="RU003421"/>
    </source>
</evidence>
<feature type="domain" description="AB hydrolase-1" evidence="14">
    <location>
        <begin position="36"/>
        <end position="295"/>
    </location>
</feature>
<evidence type="ECO:0000256" key="4">
    <source>
        <dbReference type="ARBA" id="ARBA00012568"/>
    </source>
</evidence>
<dbReference type="NCBIfam" id="TIGR01249">
    <property type="entry name" value="pro_imino_pep_1"/>
    <property type="match status" value="1"/>
</dbReference>
<dbReference type="EC" id="3.4.11.5" evidence="4 11"/>
<feature type="active site" description="Nucleophile" evidence="12">
    <location>
        <position position="110"/>
    </location>
</feature>
<dbReference type="AlphaFoldDB" id="A0A2S5KLQ4"/>
<evidence type="ECO:0000256" key="2">
    <source>
        <dbReference type="ARBA" id="ARBA00004496"/>
    </source>
</evidence>
<dbReference type="Proteomes" id="UP000238196">
    <property type="component" value="Unassembled WGS sequence"/>
</dbReference>
<evidence type="ECO:0000256" key="12">
    <source>
        <dbReference type="PIRSR" id="PIRSR006431-1"/>
    </source>
</evidence>
<dbReference type="GO" id="GO:0004177">
    <property type="term" value="F:aminopeptidase activity"/>
    <property type="evidence" value="ECO:0007669"/>
    <property type="project" value="UniProtKB-UniRule"/>
</dbReference>
<sequence>MHILFPEIGPYAQHKLAVDSLHTLYIEECGYPGGIPVLVIHGGPGSGCNSADRRFFDPGRFRIILFDQRGCGRSTPHGSLINNTTHHLVNDIEAIRRYLGIEQWLLFAGSWGAALALSYAQRQPQQVSGCILRGTFLCRPRDIDWSYAAGNGASRLFPDIWDALLQPLQDQEKSAVLPAYYRRLQSGNELEAMHAARSWNQWLRRSFADPQSQLGHEHEDQLAKARIHTHYLINYGFLKEHPILDTMETIRHIPAILIHGRLDTVCPIEQSYLLHKHWPKAELHIVHQAGHSAFEAGILDNLVRATHYFSLKLA</sequence>
<feature type="active site" description="Proton donor" evidence="12">
    <location>
        <position position="291"/>
    </location>
</feature>
<evidence type="ECO:0000256" key="8">
    <source>
        <dbReference type="ARBA" id="ARBA00022670"/>
    </source>
</evidence>
<dbReference type="InterPro" id="IPR005944">
    <property type="entry name" value="Pro_iminopeptidase"/>
</dbReference>
<keyword evidence="6 11" id="KW-0031">Aminopeptidase</keyword>
<dbReference type="PANTHER" id="PTHR43722:SF1">
    <property type="entry name" value="PROLINE IMINOPEPTIDASE"/>
    <property type="match status" value="1"/>
</dbReference>
<evidence type="ECO:0000313" key="15">
    <source>
        <dbReference type="EMBL" id="PPC75767.1"/>
    </source>
</evidence>
<name>A0A2S5KLQ4_9PROT</name>
<dbReference type="GO" id="GO:0006508">
    <property type="term" value="P:proteolysis"/>
    <property type="evidence" value="ECO:0007669"/>
    <property type="project" value="UniProtKB-KW"/>
</dbReference>
<dbReference type="InterPro" id="IPR029058">
    <property type="entry name" value="AB_hydrolase_fold"/>
</dbReference>
<reference evidence="15 16" key="1">
    <citation type="submission" date="2018-02" db="EMBL/GenBank/DDBJ databases">
        <title>novel marine gammaproteobacteria from coastal saline agro ecosystem.</title>
        <authorList>
            <person name="Krishnan R."/>
            <person name="Ramesh Kumar N."/>
        </authorList>
    </citation>
    <scope>NUCLEOTIDE SEQUENCE [LARGE SCALE GENOMIC DNA]</scope>
    <source>
        <strain evidence="15 16">228</strain>
    </source>
</reference>
<dbReference type="InterPro" id="IPR000073">
    <property type="entry name" value="AB_hydrolase_1"/>
</dbReference>
<accession>A0A2S5KLQ4</accession>
<evidence type="ECO:0000256" key="11">
    <source>
        <dbReference type="PIRNR" id="PIRNR006431"/>
    </source>
</evidence>
<evidence type="ECO:0000256" key="5">
    <source>
        <dbReference type="ARBA" id="ARBA00021843"/>
    </source>
</evidence>
<keyword evidence="9 11" id="KW-0378">Hydrolase</keyword>
<feature type="active site" evidence="12">
    <location>
        <position position="263"/>
    </location>
</feature>
<dbReference type="PIRSF" id="PIRSF006431">
    <property type="entry name" value="Pept_S33"/>
    <property type="match status" value="1"/>
</dbReference>
<comment type="similarity">
    <text evidence="3 11 13">Belongs to the peptidase S33 family.</text>
</comment>
<dbReference type="PANTHER" id="PTHR43722">
    <property type="entry name" value="PROLINE IMINOPEPTIDASE"/>
    <property type="match status" value="1"/>
</dbReference>
<dbReference type="EMBL" id="PRLP01000068">
    <property type="protein sequence ID" value="PPC75767.1"/>
    <property type="molecule type" value="Genomic_DNA"/>
</dbReference>
<evidence type="ECO:0000256" key="7">
    <source>
        <dbReference type="ARBA" id="ARBA00022490"/>
    </source>
</evidence>
<dbReference type="InterPro" id="IPR002410">
    <property type="entry name" value="Peptidase_S33"/>
</dbReference>
<dbReference type="Pfam" id="PF00561">
    <property type="entry name" value="Abhydrolase_1"/>
    <property type="match status" value="1"/>
</dbReference>
<dbReference type="OrthoDB" id="5288976at2"/>
<evidence type="ECO:0000256" key="6">
    <source>
        <dbReference type="ARBA" id="ARBA00022438"/>
    </source>
</evidence>
<organism evidence="15 16">
    <name type="scientific">Proteobacteria bacterium 228</name>
    <dbReference type="NCBI Taxonomy" id="2083153"/>
    <lineage>
        <taxon>Bacteria</taxon>
        <taxon>Pseudomonadati</taxon>
        <taxon>Pseudomonadota</taxon>
    </lineage>
</organism>
<gene>
    <name evidence="15" type="primary">pip</name>
    <name evidence="15" type="ORF">C4K68_18535</name>
</gene>
<proteinExistence type="inferred from homology"/>
<dbReference type="PRINTS" id="PR00793">
    <property type="entry name" value="PROAMNOPTASE"/>
</dbReference>
<dbReference type="SUPFAM" id="SSF53474">
    <property type="entry name" value="alpha/beta-Hydrolases"/>
    <property type="match status" value="1"/>
</dbReference>
<evidence type="ECO:0000256" key="1">
    <source>
        <dbReference type="ARBA" id="ARBA00001585"/>
    </source>
</evidence>
<dbReference type="GO" id="GO:0005737">
    <property type="term" value="C:cytoplasm"/>
    <property type="evidence" value="ECO:0007669"/>
    <property type="project" value="UniProtKB-SubCell"/>
</dbReference>
<evidence type="ECO:0000259" key="14">
    <source>
        <dbReference type="Pfam" id="PF00561"/>
    </source>
</evidence>
<comment type="caution">
    <text evidence="15">The sequence shown here is derived from an EMBL/GenBank/DDBJ whole genome shotgun (WGS) entry which is preliminary data.</text>
</comment>
<evidence type="ECO:0000256" key="3">
    <source>
        <dbReference type="ARBA" id="ARBA00010088"/>
    </source>
</evidence>
<comment type="catalytic activity">
    <reaction evidence="1 11 13">
        <text>Release of N-terminal proline from a peptide.</text>
        <dbReference type="EC" id="3.4.11.5"/>
    </reaction>
</comment>
<evidence type="ECO:0000256" key="9">
    <source>
        <dbReference type="ARBA" id="ARBA00022801"/>
    </source>
</evidence>
<keyword evidence="7 11" id="KW-0963">Cytoplasm</keyword>